<reference evidence="2 3" key="1">
    <citation type="journal article" date="2010" name="Microb. Ecol.">
        <title>Comparative genome analysis of Prevotella ruminicola and Prevotella bryantii: insights into their environmental niche.</title>
        <authorList>
            <consortium name="North American Consortium for Rumen Bacteria"/>
            <person name="Purushe J."/>
            <person name="Fouts D.E."/>
            <person name="Morrison M."/>
            <person name="White B.A."/>
            <person name="Mackie R.I."/>
            <person name="Coutinho P.M."/>
            <person name="Henrissat B."/>
            <person name="Nelson K.E."/>
        </authorList>
    </citation>
    <scope>NUCLEOTIDE SEQUENCE [LARGE SCALE GENOMIC DNA]</scope>
    <source>
        <strain evidence="3">ATCC 19189 / JCM 8958 / 23</strain>
    </source>
</reference>
<keyword evidence="3" id="KW-1185">Reference proteome</keyword>
<dbReference type="AlphaFoldDB" id="D5EVD3"/>
<proteinExistence type="predicted"/>
<protein>
    <submittedName>
        <fullName evidence="2">Uncharacterized protein</fullName>
    </submittedName>
</protein>
<dbReference type="eggNOG" id="ENOG5033GSF">
    <property type="taxonomic scope" value="Bacteria"/>
</dbReference>
<evidence type="ECO:0000313" key="3">
    <source>
        <dbReference type="Proteomes" id="UP000000927"/>
    </source>
</evidence>
<gene>
    <name evidence="2" type="ordered locus">PRU_0065</name>
</gene>
<evidence type="ECO:0000256" key="1">
    <source>
        <dbReference type="SAM" id="MobiDB-lite"/>
    </source>
</evidence>
<name>D5EVD3_XYLR2</name>
<sequence length="498" mass="56333">MFFITSFWHKIFGYSSEKVYLCTQNSILKQSVMMKKTFLTACMAFAFMAASAQTNSYIVKTKGATKSAQNHMADEIAEAMEEDEESAKDFISQNFRFHSLCDWEEGMKFMVMPDKYDLVVKTFTETATGKNVSNLTLKYKIMIYKGHSESKDGHALINFQCQDDGKSYYYEIDYGTFEDYCFQKTGVPTLAYLGDVDIAKEKLMDKMLYTKTKLYRMDTEYDGEGYQEVLVDQDMVVKVVAVGVGSRNFPVKIVVEDKDGNQFYQNVTMSRTNCGLRDDELAGEDARFLFNNSFELQDDIMSISSRNYKLFIGKVVHTKIPVKMLNEVTSKQQAIPRLAEYKIESITPHKSDNMATVKLKNTTLGTYFYSECFLDQYQSEAHPDQFFGLIFAPGPGKKVVTSEASRAMIRAGHVGVGMSEDEVQMAAGEPDKVEPGQGGQYFWVFNRSNDKLLYVEFDGTGVVKKTSVKDMNEGTGKKKKKPQPVKGWMGGKADPTAE</sequence>
<dbReference type="KEGG" id="pru:PRU_0065"/>
<organism evidence="2 3">
    <name type="scientific">Xylanibacter ruminicola (strain ATCC 19189 / DSM 19721 / CIP 105475 / JCM 8958 / 23)</name>
    <name type="common">Prevotella ruminicola</name>
    <dbReference type="NCBI Taxonomy" id="264731"/>
    <lineage>
        <taxon>Bacteria</taxon>
        <taxon>Pseudomonadati</taxon>
        <taxon>Bacteroidota</taxon>
        <taxon>Bacteroidia</taxon>
        <taxon>Bacteroidales</taxon>
        <taxon>Prevotellaceae</taxon>
        <taxon>Xylanibacter</taxon>
    </lineage>
</organism>
<dbReference type="Proteomes" id="UP000000927">
    <property type="component" value="Chromosome"/>
</dbReference>
<dbReference type="EMBL" id="CP002006">
    <property type="protein sequence ID" value="ADE83568.1"/>
    <property type="molecule type" value="Genomic_DNA"/>
</dbReference>
<accession>D5EVD3</accession>
<dbReference type="HOGENOM" id="CLU_547321_0_0_10"/>
<feature type="region of interest" description="Disordered" evidence="1">
    <location>
        <begin position="468"/>
        <end position="498"/>
    </location>
</feature>
<evidence type="ECO:0000313" key="2">
    <source>
        <dbReference type="EMBL" id="ADE83568.1"/>
    </source>
</evidence>